<reference evidence="5 6" key="1">
    <citation type="submission" date="2023-08" db="EMBL/GenBank/DDBJ databases">
        <title>Oxalobacteraceae gen .nov., isolated from river sludge outside the plant.</title>
        <authorList>
            <person name="Zhao S.Y."/>
        </authorList>
    </citation>
    <scope>NUCLEOTIDE SEQUENCE [LARGE SCALE GENOMIC DNA]</scope>
    <source>
        <strain evidence="5 6">R-40</strain>
    </source>
</reference>
<feature type="transmembrane region" description="Helical" evidence="4">
    <location>
        <begin position="23"/>
        <end position="44"/>
    </location>
</feature>
<evidence type="ECO:0000256" key="3">
    <source>
        <dbReference type="ARBA" id="ARBA00022691"/>
    </source>
</evidence>
<keyword evidence="6" id="KW-1185">Reference proteome</keyword>
<dbReference type="Gene3D" id="3.40.50.150">
    <property type="entry name" value="Vaccinia Virus protein VP39"/>
    <property type="match status" value="1"/>
</dbReference>
<dbReference type="PANTHER" id="PTHR13610">
    <property type="entry name" value="METHYLTRANSFERASE DOMAIN-CONTAINING PROTEIN"/>
    <property type="match status" value="1"/>
</dbReference>
<dbReference type="RefSeq" id="WP_338438537.1">
    <property type="nucleotide sequence ID" value="NZ_JAUYVH010000029.1"/>
</dbReference>
<comment type="caution">
    <text evidence="5">The sequence shown here is derived from an EMBL/GenBank/DDBJ whole genome shotgun (WGS) entry which is preliminary data.</text>
</comment>
<dbReference type="SUPFAM" id="SSF53335">
    <property type="entry name" value="S-adenosyl-L-methionine-dependent methyltransferases"/>
    <property type="match status" value="1"/>
</dbReference>
<dbReference type="CDD" id="cd02440">
    <property type="entry name" value="AdoMet_MTases"/>
    <property type="match status" value="1"/>
</dbReference>
<feature type="transmembrane region" description="Helical" evidence="4">
    <location>
        <begin position="50"/>
        <end position="66"/>
    </location>
</feature>
<keyword evidence="2 5" id="KW-0808">Transferase</keyword>
<evidence type="ECO:0000256" key="2">
    <source>
        <dbReference type="ARBA" id="ARBA00022679"/>
    </source>
</evidence>
<keyword evidence="4" id="KW-0812">Transmembrane</keyword>
<keyword evidence="4" id="KW-0472">Membrane</keyword>
<keyword evidence="3" id="KW-0949">S-adenosyl-L-methionine</keyword>
<dbReference type="InterPro" id="IPR029063">
    <property type="entry name" value="SAM-dependent_MTases_sf"/>
</dbReference>
<proteinExistence type="predicted"/>
<sequence>MSLPTDSCSPAVRDARKRFPPAMLALLIQGAAFLVTFLSVSIAADRWQPVPILFALIQGALAAWLSNKAGLARWWPPIQFVFPVAAVLVQTLAIPPAIFLVLFLLLLGIFWTTFRTQVPYYPSGMPTRSTVAAQLPATPIRFIDIGSGLGGLTLELARRRPESSFSGIEIAPLPWLLSMLRARLMRSDARFLLGDYNTLDFSRYDVIFAYLSPAAMPALWEKARAEMRQGALLLSYEFPIPQAVPDFSGSPDVLGRRLYGWRM</sequence>
<evidence type="ECO:0000313" key="6">
    <source>
        <dbReference type="Proteomes" id="UP001225596"/>
    </source>
</evidence>
<evidence type="ECO:0000313" key="5">
    <source>
        <dbReference type="EMBL" id="MDQ9172469.1"/>
    </source>
</evidence>
<organism evidence="5 6">
    <name type="scientific">Keguizhuia sedimenti</name>
    <dbReference type="NCBI Taxonomy" id="3064264"/>
    <lineage>
        <taxon>Bacteria</taxon>
        <taxon>Pseudomonadati</taxon>
        <taxon>Pseudomonadota</taxon>
        <taxon>Betaproteobacteria</taxon>
        <taxon>Burkholderiales</taxon>
        <taxon>Oxalobacteraceae</taxon>
        <taxon>Keguizhuia</taxon>
    </lineage>
</organism>
<dbReference type="Proteomes" id="UP001225596">
    <property type="component" value="Unassembled WGS sequence"/>
</dbReference>
<evidence type="ECO:0000256" key="4">
    <source>
        <dbReference type="SAM" id="Phobius"/>
    </source>
</evidence>
<dbReference type="EMBL" id="JAUYVH010000029">
    <property type="protein sequence ID" value="MDQ9172469.1"/>
    <property type="molecule type" value="Genomic_DNA"/>
</dbReference>
<feature type="transmembrane region" description="Helical" evidence="4">
    <location>
        <begin position="78"/>
        <end position="111"/>
    </location>
</feature>
<name>A0ABU1BU87_9BURK</name>
<keyword evidence="1 5" id="KW-0489">Methyltransferase</keyword>
<protein>
    <submittedName>
        <fullName evidence="5">Class I SAM-dependent methyltransferase</fullName>
        <ecNumber evidence="5">2.1.-.-</ecNumber>
    </submittedName>
</protein>
<gene>
    <name evidence="5" type="ORF">Q8A64_18870</name>
</gene>
<dbReference type="GO" id="GO:0032259">
    <property type="term" value="P:methylation"/>
    <property type="evidence" value="ECO:0007669"/>
    <property type="project" value="UniProtKB-KW"/>
</dbReference>
<accession>A0ABU1BU87</accession>
<dbReference type="EC" id="2.1.-.-" evidence="5"/>
<dbReference type="InterPro" id="IPR026170">
    <property type="entry name" value="FAM173A/B"/>
</dbReference>
<keyword evidence="4" id="KW-1133">Transmembrane helix</keyword>
<evidence type="ECO:0000256" key="1">
    <source>
        <dbReference type="ARBA" id="ARBA00022603"/>
    </source>
</evidence>
<dbReference type="PANTHER" id="PTHR13610:SF9">
    <property type="entry name" value="FI06469P"/>
    <property type="match status" value="1"/>
</dbReference>
<dbReference type="GO" id="GO:0008168">
    <property type="term" value="F:methyltransferase activity"/>
    <property type="evidence" value="ECO:0007669"/>
    <property type="project" value="UniProtKB-KW"/>
</dbReference>